<evidence type="ECO:0000256" key="2">
    <source>
        <dbReference type="ARBA" id="ARBA00022679"/>
    </source>
</evidence>
<protein>
    <submittedName>
        <fullName evidence="4">Uncharacterized protein</fullName>
    </submittedName>
</protein>
<proteinExistence type="inferred from homology"/>
<sequence>MMKFEVVRSETVKPSSPTPPYLKYFKLSLLDQLAPLAYEPLVLFYPYNDHDVTFKPAKRSLWMKKSLSDSLTRFYPFAGRIKENISIECNDDGVDYVEARVHGLLSTLLAQPDAEALRQLLPMEIESPKAKTGPLLLVQETLYDCGGLAIGVCMSQKLGDAASLSTFIMSWAATALGFSQALLPDFNASFRFPPIDRSSAHNSAVDHIIKKRVNYGYVTKRFVFDASKIGALRTKAASANVKHPTNSEAVTALIWRCTVAAAARSNSLENLPPKLSVLFQTVDIRKRVVPPLSDGSIGNLVGYFAAQTDETGLELQGLVAQLRKGLKELSHNYAERLKGCHGSRVIIESFKEADDLIKRDDIMNLQVCTGLCDCKLLYEVNYGWGKPIWVSNIPSALSNVASLMGTREDDGIEAWVTLSEEDMAAFEQNRELLAFALVNPSVLEPVALSMKSAL</sequence>
<accession>A0AAW1XPP6</accession>
<dbReference type="AlphaFoldDB" id="A0AAW1XPP6"/>
<keyword evidence="5" id="KW-1185">Reference proteome</keyword>
<dbReference type="InterPro" id="IPR023213">
    <property type="entry name" value="CAT-like_dom_sf"/>
</dbReference>
<evidence type="ECO:0000313" key="4">
    <source>
        <dbReference type="EMBL" id="KAK9937562.1"/>
    </source>
</evidence>
<comment type="similarity">
    <text evidence="1">Belongs to the plant acyltransferase family.</text>
</comment>
<dbReference type="PANTHER" id="PTHR31623:SF122">
    <property type="entry name" value="HXXXD-TYPE ACYL-TRANSFERASE FAMILY PROTEIN"/>
    <property type="match status" value="1"/>
</dbReference>
<reference evidence="4 5" key="1">
    <citation type="journal article" date="2023" name="G3 (Bethesda)">
        <title>A chromosome-length genome assembly and annotation of blackberry (Rubus argutus, cv. 'Hillquist').</title>
        <authorList>
            <person name="Bruna T."/>
            <person name="Aryal R."/>
            <person name="Dudchenko O."/>
            <person name="Sargent D.J."/>
            <person name="Mead D."/>
            <person name="Buti M."/>
            <person name="Cavallini A."/>
            <person name="Hytonen T."/>
            <person name="Andres J."/>
            <person name="Pham M."/>
            <person name="Weisz D."/>
            <person name="Mascagni F."/>
            <person name="Usai G."/>
            <person name="Natali L."/>
            <person name="Bassil N."/>
            <person name="Fernandez G.E."/>
            <person name="Lomsadze A."/>
            <person name="Armour M."/>
            <person name="Olukolu B."/>
            <person name="Poorten T."/>
            <person name="Britton C."/>
            <person name="Davik J."/>
            <person name="Ashrafi H."/>
            <person name="Aiden E.L."/>
            <person name="Borodovsky M."/>
            <person name="Worthington M."/>
        </authorList>
    </citation>
    <scope>NUCLEOTIDE SEQUENCE [LARGE SCALE GENOMIC DNA]</scope>
    <source>
        <strain evidence="4">PI 553951</strain>
    </source>
</reference>
<keyword evidence="3" id="KW-0012">Acyltransferase</keyword>
<dbReference type="GO" id="GO:0016746">
    <property type="term" value="F:acyltransferase activity"/>
    <property type="evidence" value="ECO:0007669"/>
    <property type="project" value="UniProtKB-KW"/>
</dbReference>
<dbReference type="Pfam" id="PF02458">
    <property type="entry name" value="Transferase"/>
    <property type="match status" value="1"/>
</dbReference>
<evidence type="ECO:0000256" key="3">
    <source>
        <dbReference type="ARBA" id="ARBA00023315"/>
    </source>
</evidence>
<dbReference type="PANTHER" id="PTHR31623">
    <property type="entry name" value="F21J9.9"/>
    <property type="match status" value="1"/>
</dbReference>
<keyword evidence="2" id="KW-0808">Transferase</keyword>
<evidence type="ECO:0000256" key="1">
    <source>
        <dbReference type="ARBA" id="ARBA00009861"/>
    </source>
</evidence>
<dbReference type="EMBL" id="JBEDUW010000003">
    <property type="protein sequence ID" value="KAK9937562.1"/>
    <property type="molecule type" value="Genomic_DNA"/>
</dbReference>
<gene>
    <name evidence="4" type="ORF">M0R45_014341</name>
</gene>
<dbReference type="Gene3D" id="3.30.559.10">
    <property type="entry name" value="Chloramphenicol acetyltransferase-like domain"/>
    <property type="match status" value="2"/>
</dbReference>
<organism evidence="4 5">
    <name type="scientific">Rubus argutus</name>
    <name type="common">Southern blackberry</name>
    <dbReference type="NCBI Taxonomy" id="59490"/>
    <lineage>
        <taxon>Eukaryota</taxon>
        <taxon>Viridiplantae</taxon>
        <taxon>Streptophyta</taxon>
        <taxon>Embryophyta</taxon>
        <taxon>Tracheophyta</taxon>
        <taxon>Spermatophyta</taxon>
        <taxon>Magnoliopsida</taxon>
        <taxon>eudicotyledons</taxon>
        <taxon>Gunneridae</taxon>
        <taxon>Pentapetalae</taxon>
        <taxon>rosids</taxon>
        <taxon>fabids</taxon>
        <taxon>Rosales</taxon>
        <taxon>Rosaceae</taxon>
        <taxon>Rosoideae</taxon>
        <taxon>Rosoideae incertae sedis</taxon>
        <taxon>Rubus</taxon>
    </lineage>
</organism>
<name>A0AAW1XPP6_RUBAR</name>
<comment type="caution">
    <text evidence="4">The sequence shown here is derived from an EMBL/GenBank/DDBJ whole genome shotgun (WGS) entry which is preliminary data.</text>
</comment>
<dbReference type="Proteomes" id="UP001457282">
    <property type="component" value="Unassembled WGS sequence"/>
</dbReference>
<evidence type="ECO:0000313" key="5">
    <source>
        <dbReference type="Proteomes" id="UP001457282"/>
    </source>
</evidence>